<evidence type="ECO:0000256" key="6">
    <source>
        <dbReference type="SAM" id="Phobius"/>
    </source>
</evidence>
<keyword evidence="3 6" id="KW-0812">Transmembrane</keyword>
<dbReference type="PANTHER" id="PTHR30287">
    <property type="entry name" value="MEMBRANE COMPONENT OF PREDICTED ABC SUPERFAMILY METABOLITE UPTAKE TRANSPORTER"/>
    <property type="match status" value="1"/>
</dbReference>
<keyword evidence="4 6" id="KW-1133">Transmembrane helix</keyword>
<evidence type="ECO:0000256" key="1">
    <source>
        <dbReference type="ARBA" id="ARBA00004651"/>
    </source>
</evidence>
<evidence type="ECO:0000313" key="9">
    <source>
        <dbReference type="Proteomes" id="UP001607157"/>
    </source>
</evidence>
<feature type="transmembrane region" description="Helical" evidence="6">
    <location>
        <begin position="256"/>
        <end position="283"/>
    </location>
</feature>
<keyword evidence="9" id="KW-1185">Reference proteome</keyword>
<name>A0ABW7I7K8_9RHOB</name>
<dbReference type="RefSeq" id="WP_377170481.1">
    <property type="nucleotide sequence ID" value="NZ_JBHTJC010000002.1"/>
</dbReference>
<feature type="transmembrane region" description="Helical" evidence="6">
    <location>
        <begin position="759"/>
        <end position="784"/>
    </location>
</feature>
<evidence type="ECO:0000313" key="8">
    <source>
        <dbReference type="EMBL" id="MFH0254141.1"/>
    </source>
</evidence>
<evidence type="ECO:0000256" key="4">
    <source>
        <dbReference type="ARBA" id="ARBA00022989"/>
    </source>
</evidence>
<dbReference type="PANTHER" id="PTHR30287:SF1">
    <property type="entry name" value="INNER MEMBRANE PROTEIN"/>
    <property type="match status" value="1"/>
</dbReference>
<reference evidence="8 9" key="1">
    <citation type="submission" date="2024-10" db="EMBL/GenBank/DDBJ databases">
        <authorList>
            <person name="Yang X.-N."/>
        </authorList>
    </citation>
    <scope>NUCLEOTIDE SEQUENCE [LARGE SCALE GENOMIC DNA]</scope>
    <source>
        <strain evidence="8 9">CAU 1059</strain>
    </source>
</reference>
<feature type="transmembrane region" description="Helical" evidence="6">
    <location>
        <begin position="357"/>
        <end position="376"/>
    </location>
</feature>
<comment type="caution">
    <text evidence="8">The sequence shown here is derived from an EMBL/GenBank/DDBJ whole genome shotgun (WGS) entry which is preliminary data.</text>
</comment>
<organism evidence="8 9">
    <name type="scientific">Roseovarius aquimarinus</name>
    <dbReference type="NCBI Taxonomy" id="1229156"/>
    <lineage>
        <taxon>Bacteria</taxon>
        <taxon>Pseudomonadati</taxon>
        <taxon>Pseudomonadota</taxon>
        <taxon>Alphaproteobacteria</taxon>
        <taxon>Rhodobacterales</taxon>
        <taxon>Roseobacteraceae</taxon>
        <taxon>Roseovarius</taxon>
    </lineage>
</organism>
<protein>
    <submittedName>
        <fullName evidence="8">ABC transporter permease</fullName>
    </submittedName>
</protein>
<evidence type="ECO:0000256" key="2">
    <source>
        <dbReference type="ARBA" id="ARBA00022475"/>
    </source>
</evidence>
<evidence type="ECO:0000256" key="3">
    <source>
        <dbReference type="ARBA" id="ARBA00022692"/>
    </source>
</evidence>
<evidence type="ECO:0000259" key="7">
    <source>
        <dbReference type="Pfam" id="PF02687"/>
    </source>
</evidence>
<comment type="subcellular location">
    <subcellularLocation>
        <location evidence="1">Cell membrane</location>
        <topology evidence="1">Multi-pass membrane protein</topology>
    </subcellularLocation>
</comment>
<feature type="transmembrane region" description="Helical" evidence="6">
    <location>
        <begin position="397"/>
        <end position="418"/>
    </location>
</feature>
<dbReference type="InterPro" id="IPR003838">
    <property type="entry name" value="ABC3_permease_C"/>
</dbReference>
<accession>A0ABW7I7K8</accession>
<feature type="transmembrane region" description="Helical" evidence="6">
    <location>
        <begin position="796"/>
        <end position="821"/>
    </location>
</feature>
<dbReference type="Proteomes" id="UP001607157">
    <property type="component" value="Unassembled WGS sequence"/>
</dbReference>
<feature type="transmembrane region" description="Helical" evidence="6">
    <location>
        <begin position="304"/>
        <end position="337"/>
    </location>
</feature>
<feature type="domain" description="ABC3 transporter permease C-terminal" evidence="7">
    <location>
        <begin position="263"/>
        <end position="376"/>
    </location>
</feature>
<feature type="transmembrane region" description="Helical" evidence="6">
    <location>
        <begin position="424"/>
        <end position="446"/>
    </location>
</feature>
<dbReference type="Pfam" id="PF02687">
    <property type="entry name" value="FtsX"/>
    <property type="match status" value="2"/>
</dbReference>
<keyword evidence="2" id="KW-1003">Cell membrane</keyword>
<gene>
    <name evidence="8" type="ORF">ACGRVM_09565</name>
</gene>
<dbReference type="InterPro" id="IPR038766">
    <property type="entry name" value="Membrane_comp_ABC_pdt"/>
</dbReference>
<proteinExistence type="predicted"/>
<feature type="domain" description="ABC3 transporter permease C-terminal" evidence="7">
    <location>
        <begin position="719"/>
        <end position="823"/>
    </location>
</feature>
<feature type="transmembrane region" description="Helical" evidence="6">
    <location>
        <begin position="21"/>
        <end position="41"/>
    </location>
</feature>
<sequence length="836" mass="86255">MNLRIAAKLAARELRGGLAGFRILLGCIILGVAAIAAVGTIRASIEAGLSEKGAELLGGDAEIGLTYRFATEDERAWMAANAEAVSEVVDFRSMAVVGDDRALTQVKAVDAAYPLLGDVGLDPAMPLPEALDGSGALPGAVMAPDLIARLALEIGDSFRLGTQDFVLMAALVDEPDGAAAGFALGPRTLVRTEALQASGLLQEGTLFSTDYRLDLPEGTDLAALEAEAQSALGTSGIEWQDAREGAPGISEFVNRLGAFLVLVGLSGLAVGGVGISSAVRAYLARKTATIATLRTLGADRGTVMATYFLQIGALGGLGLALGILLGAGVPVALSPIIEARLPVPAAFGFYAQPMAEAAIYGALAVLIFTIAPLSRIEEIRAASLFRDGGTGGRRLPRWQMLAIIALLTGLLLLAAVLFSGNLRLTLWTAGGILGALALLWLAAWGVQALARLARGLGYGRPALGWALAAIGGPRSTAAPTMLALGLGLTVLAAVGQIDGTLRGAITGNLPERAPSFFFVDLQPDQMDGFLELTEADPDVTRVDTAPMLRGVVTQINGRDAREVAGDHWVVSGDRGISYAAAPDGTVTAGEWWPEDYDGPPQISFAEEEALEMGVGIGDEITVNVLGRDITAEITSLRDVDFSTAGIGFVIVMNPAALERAPHSILSTVYADAGAEARLLRAVSETYPNVTGIPVKEAIDRVGELLKGLAAATSWGASATLLTGFLVLIGAAAADQNARIFEAAVLKTLGASRARILASLALRALLLGAAAGIVALGAGALGGWAVSHYVMEVKYSILWPSALVIIGAGVLVTLLTGLAFALRPLAARPARVLRARE</sequence>
<dbReference type="EMBL" id="JBIHMM010000002">
    <property type="protein sequence ID" value="MFH0254141.1"/>
    <property type="molecule type" value="Genomic_DNA"/>
</dbReference>
<evidence type="ECO:0000256" key="5">
    <source>
        <dbReference type="ARBA" id="ARBA00023136"/>
    </source>
</evidence>
<keyword evidence="5 6" id="KW-0472">Membrane</keyword>